<evidence type="ECO:0000256" key="2">
    <source>
        <dbReference type="ARBA" id="ARBA00022448"/>
    </source>
</evidence>
<keyword evidence="6" id="KW-0406">Ion transport</keyword>
<keyword evidence="5 9" id="KW-1133">Transmembrane helix</keyword>
<name>A0A250X1Y4_9CHLO</name>
<reference evidence="10 11" key="1">
    <citation type="submission" date="2017-08" db="EMBL/GenBank/DDBJ databases">
        <title>Acidophilic green algal genome provides insights into adaptation to an acidic environment.</title>
        <authorList>
            <person name="Hirooka S."/>
            <person name="Hirose Y."/>
            <person name="Kanesaki Y."/>
            <person name="Higuchi S."/>
            <person name="Fujiwara T."/>
            <person name="Onuma R."/>
            <person name="Era A."/>
            <person name="Ohbayashi R."/>
            <person name="Uzuka A."/>
            <person name="Nozaki H."/>
            <person name="Yoshikawa H."/>
            <person name="Miyagishima S.Y."/>
        </authorList>
    </citation>
    <scope>NUCLEOTIDE SEQUENCE [LARGE SCALE GENOMIC DNA]</scope>
    <source>
        <strain evidence="10 11">NIES-2499</strain>
    </source>
</reference>
<feature type="transmembrane region" description="Helical" evidence="9">
    <location>
        <begin position="89"/>
        <end position="107"/>
    </location>
</feature>
<accession>A0A250X1Y4</accession>
<dbReference type="STRING" id="1157962.A0A250X1Y4"/>
<evidence type="ECO:0000313" key="10">
    <source>
        <dbReference type="EMBL" id="GAX76902.1"/>
    </source>
</evidence>
<dbReference type="PANTHER" id="PTHR33281">
    <property type="entry name" value="UPF0187 PROTEIN YNEE"/>
    <property type="match status" value="1"/>
</dbReference>
<dbReference type="OrthoDB" id="1368at2759"/>
<evidence type="ECO:0000256" key="1">
    <source>
        <dbReference type="ARBA" id="ARBA00004651"/>
    </source>
</evidence>
<evidence type="ECO:0000256" key="4">
    <source>
        <dbReference type="ARBA" id="ARBA00022692"/>
    </source>
</evidence>
<evidence type="ECO:0000256" key="5">
    <source>
        <dbReference type="ARBA" id="ARBA00022989"/>
    </source>
</evidence>
<dbReference type="InterPro" id="IPR044669">
    <property type="entry name" value="YneE/VCCN1/2-like"/>
</dbReference>
<dbReference type="GO" id="GO:0005886">
    <property type="term" value="C:plasma membrane"/>
    <property type="evidence" value="ECO:0007669"/>
    <property type="project" value="UniProtKB-SubCell"/>
</dbReference>
<keyword evidence="3" id="KW-1003">Cell membrane</keyword>
<keyword evidence="2" id="KW-0813">Transport</keyword>
<gene>
    <name evidence="10" type="ORF">CEUSTIGMA_g4348.t1</name>
</gene>
<keyword evidence="8" id="KW-0175">Coiled coil</keyword>
<evidence type="ECO:0000256" key="7">
    <source>
        <dbReference type="ARBA" id="ARBA00023136"/>
    </source>
</evidence>
<feature type="coiled-coil region" evidence="8">
    <location>
        <begin position="417"/>
        <end position="451"/>
    </location>
</feature>
<evidence type="ECO:0000313" key="11">
    <source>
        <dbReference type="Proteomes" id="UP000232323"/>
    </source>
</evidence>
<keyword evidence="7 9" id="KW-0472">Membrane</keyword>
<keyword evidence="11" id="KW-1185">Reference proteome</keyword>
<sequence>MLVQKTCSKPLSCKQQAGLRTLRIFRYVFQNARQDVKIAVAKVVLPPSEEARRSFRTVYDFQSWRKHRNQLRLFVQVGQIPRSNILKNILPSMAWCTGVAALLTLYMQAYDSNLLPEPFPSFASNTASVTFVNTTVVALSLLLVFRTNASYGRWDEARKMKGLLVNRSRDLIRQACSMFSPEDVERKIMMGKWVSVYCRVLRIHFQAEVSLEEEMNGILSMEEVEWLQSSTHRPCTVIHVLSQIIYSAPISAFCQAQMCNNLTALEDVLGGCERILRAPIPVSYTRNTARFLFVWLTLLPFALFSSCGVWTAPVVAGIAAVLCGIEEIGVQVEEPFGILPLAAIGDRIQADVISTLLEDGRTRTMRSEVNTAALRAMAQPPNQEGVLGSVDRQSTNLANSQESTTGSNPMGQRVVLLSKLETETKDMKDNLNKLKQRATELSMKAQLASEAAQRERASAVQKLGIMNEQLKGFKGAEVYSEIAQLKDTLTSRESDVATVVSEMQQQQLSSQQLFEQLAHLQTQLSEAEALLSTEKSMGQELSQQLQLTQMGLKTNQASLLDVSHKLQKEELQRSAFQTEIQALRRDLDRITTAMESKRLETEAFWAAAESAEQHVADSAALQSAMMAELTETSDAFAERLAAALSRAETAETDKFRAEQEVKMLQSKIADTETMLRKLEAKAAELERKGSAPSESTALEFRDAQWKIAELEGLLGEVLLEVKHAASNNATEYSTQDKIHEVQREADRRSIRVAAEIAAERGARSEAEDNLRILQRELLLLKEDSLSSRNAAERELKEMQLLICEVKAKAASTATFVGTAAAEGPRRGQNTY</sequence>
<evidence type="ECO:0000256" key="9">
    <source>
        <dbReference type="SAM" id="Phobius"/>
    </source>
</evidence>
<evidence type="ECO:0000256" key="8">
    <source>
        <dbReference type="SAM" id="Coils"/>
    </source>
</evidence>
<feature type="coiled-coil region" evidence="8">
    <location>
        <begin position="640"/>
        <end position="688"/>
    </location>
</feature>
<organism evidence="10 11">
    <name type="scientific">Chlamydomonas eustigma</name>
    <dbReference type="NCBI Taxonomy" id="1157962"/>
    <lineage>
        <taxon>Eukaryota</taxon>
        <taxon>Viridiplantae</taxon>
        <taxon>Chlorophyta</taxon>
        <taxon>core chlorophytes</taxon>
        <taxon>Chlorophyceae</taxon>
        <taxon>CS clade</taxon>
        <taxon>Chlamydomonadales</taxon>
        <taxon>Chlamydomonadaceae</taxon>
        <taxon>Chlamydomonas</taxon>
    </lineage>
</organism>
<feature type="transmembrane region" description="Helical" evidence="9">
    <location>
        <begin position="292"/>
        <end position="322"/>
    </location>
</feature>
<dbReference type="AlphaFoldDB" id="A0A250X1Y4"/>
<feature type="coiled-coil region" evidence="8">
    <location>
        <begin position="756"/>
        <end position="783"/>
    </location>
</feature>
<dbReference type="GO" id="GO:0005254">
    <property type="term" value="F:chloride channel activity"/>
    <property type="evidence" value="ECO:0007669"/>
    <property type="project" value="InterPro"/>
</dbReference>
<evidence type="ECO:0000256" key="6">
    <source>
        <dbReference type="ARBA" id="ARBA00023065"/>
    </source>
</evidence>
<feature type="coiled-coil region" evidence="8">
    <location>
        <begin position="566"/>
        <end position="600"/>
    </location>
</feature>
<proteinExistence type="predicted"/>
<feature type="transmembrane region" description="Helical" evidence="9">
    <location>
        <begin position="127"/>
        <end position="145"/>
    </location>
</feature>
<keyword evidence="4 9" id="KW-0812">Transmembrane</keyword>
<dbReference type="PANTHER" id="PTHR33281:SF19">
    <property type="entry name" value="VOLTAGE-DEPENDENT ANION CHANNEL-FORMING PROTEIN YNEE"/>
    <property type="match status" value="1"/>
</dbReference>
<evidence type="ECO:0000256" key="3">
    <source>
        <dbReference type="ARBA" id="ARBA00022475"/>
    </source>
</evidence>
<protein>
    <submittedName>
        <fullName evidence="10">Uncharacterized protein</fullName>
    </submittedName>
</protein>
<dbReference type="Pfam" id="PF25539">
    <property type="entry name" value="Bestrophin_2"/>
    <property type="match status" value="1"/>
</dbReference>
<dbReference type="EMBL" id="BEGY01000020">
    <property type="protein sequence ID" value="GAX76902.1"/>
    <property type="molecule type" value="Genomic_DNA"/>
</dbReference>
<dbReference type="Proteomes" id="UP000232323">
    <property type="component" value="Unassembled WGS sequence"/>
</dbReference>
<comment type="subcellular location">
    <subcellularLocation>
        <location evidence="1">Cell membrane</location>
        <topology evidence="1">Multi-pass membrane protein</topology>
    </subcellularLocation>
</comment>
<comment type="caution">
    <text evidence="10">The sequence shown here is derived from an EMBL/GenBank/DDBJ whole genome shotgun (WGS) entry which is preliminary data.</text>
</comment>